<feature type="compositionally biased region" description="Basic and acidic residues" evidence="1">
    <location>
        <begin position="291"/>
        <end position="300"/>
    </location>
</feature>
<feature type="compositionally biased region" description="Basic residues" evidence="1">
    <location>
        <begin position="217"/>
        <end position="233"/>
    </location>
</feature>
<reference evidence="2 3" key="1">
    <citation type="submission" date="2016-10" db="EMBL/GenBank/DDBJ databases">
        <authorList>
            <person name="de Groot N.N."/>
        </authorList>
    </citation>
    <scope>NUCLEOTIDE SEQUENCE [LARGE SCALE GENOMIC DNA]</scope>
    <source>
        <strain evidence="2 3">DSM 43019</strain>
    </source>
</reference>
<feature type="compositionally biased region" description="Basic and acidic residues" evidence="1">
    <location>
        <begin position="268"/>
        <end position="283"/>
    </location>
</feature>
<sequence>MPSRSAFPPAGSREQRSSQWARGTPEWPRSIRFPVRPPRRQPPEKPALPRSAVRLPRSAQPETPVWSRSIRPAVRCRTLGMPVWSRSVRRAVRCRTPGMPVWSRSIRADQPAHPRWVSRLRPIRAHGIPHPNRTAVRPRCRTVRRQRACRPADHPRPAPNPAHCPQRPDLPWDRPRRRSWGTPFPVRVRNRSPPRTAHHSTRAEPTEARCCSVPHRPGARPAHRNRSGTRRHPPGAPAEARWHRSPARRAHRSRVLRATRSRSTTSPDHWDPAKAAHRADRPATRRPPSGKSRERPAAHR</sequence>
<accession>A0A1I2CYM8</accession>
<feature type="region of interest" description="Disordered" evidence="1">
    <location>
        <begin position="139"/>
        <end position="300"/>
    </location>
</feature>
<gene>
    <name evidence="2" type="ORF">SAMN05421541_103284</name>
</gene>
<evidence type="ECO:0000313" key="2">
    <source>
        <dbReference type="EMBL" id="SFE73315.1"/>
    </source>
</evidence>
<keyword evidence="3" id="KW-1185">Reference proteome</keyword>
<proteinExistence type="predicted"/>
<evidence type="ECO:0000256" key="1">
    <source>
        <dbReference type="SAM" id="MobiDB-lite"/>
    </source>
</evidence>
<evidence type="ECO:0000313" key="3">
    <source>
        <dbReference type="Proteomes" id="UP000199645"/>
    </source>
</evidence>
<feature type="compositionally biased region" description="Basic residues" evidence="1">
    <location>
        <begin position="243"/>
        <end position="260"/>
    </location>
</feature>
<feature type="compositionally biased region" description="Basic residues" evidence="1">
    <location>
        <begin position="139"/>
        <end position="148"/>
    </location>
</feature>
<name>A0A1I2CYM8_9ACTN</name>
<feature type="compositionally biased region" description="Basic residues" evidence="1">
    <location>
        <begin position="188"/>
        <end position="200"/>
    </location>
</feature>
<dbReference type="EMBL" id="FONV01000003">
    <property type="protein sequence ID" value="SFE73315.1"/>
    <property type="molecule type" value="Genomic_DNA"/>
</dbReference>
<feature type="region of interest" description="Disordered" evidence="1">
    <location>
        <begin position="1"/>
        <end position="64"/>
    </location>
</feature>
<dbReference type="AlphaFoldDB" id="A0A1I2CYM8"/>
<dbReference type="Proteomes" id="UP000199645">
    <property type="component" value="Unassembled WGS sequence"/>
</dbReference>
<protein>
    <submittedName>
        <fullName evidence="2">Uncharacterized protein</fullName>
    </submittedName>
</protein>
<organism evidence="2 3">
    <name type="scientific">Actinoplanes philippinensis</name>
    <dbReference type="NCBI Taxonomy" id="35752"/>
    <lineage>
        <taxon>Bacteria</taxon>
        <taxon>Bacillati</taxon>
        <taxon>Actinomycetota</taxon>
        <taxon>Actinomycetes</taxon>
        <taxon>Micromonosporales</taxon>
        <taxon>Micromonosporaceae</taxon>
        <taxon>Actinoplanes</taxon>
    </lineage>
</organism>